<evidence type="ECO:0000313" key="1">
    <source>
        <dbReference type="EMBL" id="MCQ1528934.1"/>
    </source>
</evidence>
<dbReference type="Proteomes" id="UP001651880">
    <property type="component" value="Unassembled WGS sequence"/>
</dbReference>
<evidence type="ECO:0000313" key="2">
    <source>
        <dbReference type="Proteomes" id="UP001651880"/>
    </source>
</evidence>
<accession>A0ABT1NE78</accession>
<proteinExistence type="predicted"/>
<reference evidence="1 2" key="1">
    <citation type="submission" date="2021-10" db="EMBL/GenBank/DDBJ databases">
        <title>Lutispora strain m25 sp. nov., a thermophilic, non-spore-forming bacterium isolated from a lab-scale methanogenic bioreactor digesting anaerobic sludge.</title>
        <authorList>
            <person name="El Houari A."/>
            <person name="Mcdonald J."/>
        </authorList>
    </citation>
    <scope>NUCLEOTIDE SEQUENCE [LARGE SCALE GENOMIC DNA]</scope>
    <source>
        <strain evidence="2">m25</strain>
    </source>
</reference>
<organism evidence="1 2">
    <name type="scientific">Lutispora saccharofermentans</name>
    <dbReference type="NCBI Taxonomy" id="3024236"/>
    <lineage>
        <taxon>Bacteria</taxon>
        <taxon>Bacillati</taxon>
        <taxon>Bacillota</taxon>
        <taxon>Clostridia</taxon>
        <taxon>Lutisporales</taxon>
        <taxon>Lutisporaceae</taxon>
        <taxon>Lutispora</taxon>
    </lineage>
</organism>
<dbReference type="RefSeq" id="WP_255226457.1">
    <property type="nucleotide sequence ID" value="NZ_JAJEKE010000003.1"/>
</dbReference>
<keyword evidence="2" id="KW-1185">Reference proteome</keyword>
<dbReference type="EMBL" id="JAJEKE010000003">
    <property type="protein sequence ID" value="MCQ1528934.1"/>
    <property type="molecule type" value="Genomic_DNA"/>
</dbReference>
<gene>
    <name evidence="1" type="ORF">LJD61_05155</name>
</gene>
<protein>
    <submittedName>
        <fullName evidence="1">Uncharacterized protein</fullName>
    </submittedName>
</protein>
<sequence>MATIMSITSLDLTHEKKVELISELEKSLGEIYTSALAITFQEVEQEFCTEMAKDQTTFFVCVPPQISIEKKRKTIEIINNTMLKVVGYKGKLKVIVLFHYHTEESVGKDGELLIDMIK</sequence>
<comment type="caution">
    <text evidence="1">The sequence shown here is derived from an EMBL/GenBank/DDBJ whole genome shotgun (WGS) entry which is preliminary data.</text>
</comment>
<name>A0ABT1NE78_9FIRM</name>